<keyword evidence="1" id="KW-1133">Transmembrane helix</keyword>
<comment type="caution">
    <text evidence="2">The sequence shown here is derived from an EMBL/GenBank/DDBJ whole genome shotgun (WGS) entry which is preliminary data.</text>
</comment>
<dbReference type="OrthoDB" id="1925356at2759"/>
<name>A0A0K9PCS3_ZOSMR</name>
<dbReference type="STRING" id="29655.A0A0K9PCS3"/>
<evidence type="ECO:0000313" key="2">
    <source>
        <dbReference type="EMBL" id="KMZ66015.1"/>
    </source>
</evidence>
<feature type="transmembrane region" description="Helical" evidence="1">
    <location>
        <begin position="82"/>
        <end position="101"/>
    </location>
</feature>
<keyword evidence="1" id="KW-0472">Membrane</keyword>
<dbReference type="AlphaFoldDB" id="A0A0K9PCS3"/>
<dbReference type="Proteomes" id="UP000036987">
    <property type="component" value="Unassembled WGS sequence"/>
</dbReference>
<keyword evidence="1" id="KW-0812">Transmembrane</keyword>
<sequence>MQMACLGQPPITSTAFSHRSIFPALASTFRTPSQLPNIKHNIYHRRAPPRTIVAARNGWRKKDRSEEEAVLQDERRGLLQSVLWGTEAVYIIWLFLLPYAPGDPVWAISPSTLDDLLSLSLNFFFVLPILNNRTVVGIHGVEAPLIHPASEGLFNFVIGWTFMFAPLLFTDYRRNRYKSSLDILWGMQMFLTNVFLIPYMAIRLNKKDSSSPGSKSSSALGSLMVRGKDVVGVVGGLVCLGSLLWGVYGRGDSGFGGVMDRWEFVESYIGSERLAYAFVIDIGLYSIFQPWLIGANLENLNKNKVGLVNTLRFLPVVGLVTYLLCLDLDSTTSRPT</sequence>
<evidence type="ECO:0000313" key="3">
    <source>
        <dbReference type="Proteomes" id="UP000036987"/>
    </source>
</evidence>
<feature type="transmembrane region" description="Helical" evidence="1">
    <location>
        <begin position="183"/>
        <end position="202"/>
    </location>
</feature>
<accession>A0A0K9PCS3</accession>
<feature type="transmembrane region" description="Helical" evidence="1">
    <location>
        <begin position="153"/>
        <end position="171"/>
    </location>
</feature>
<dbReference type="EMBL" id="LFYR01000981">
    <property type="protein sequence ID" value="KMZ66015.1"/>
    <property type="molecule type" value="Genomic_DNA"/>
</dbReference>
<evidence type="ECO:0008006" key="4">
    <source>
        <dbReference type="Google" id="ProtNLM"/>
    </source>
</evidence>
<feature type="transmembrane region" description="Helical" evidence="1">
    <location>
        <begin position="230"/>
        <end position="248"/>
    </location>
</feature>
<proteinExistence type="predicted"/>
<evidence type="ECO:0000256" key="1">
    <source>
        <dbReference type="SAM" id="Phobius"/>
    </source>
</evidence>
<gene>
    <name evidence="2" type="ORF">ZOSMA_2G00250</name>
</gene>
<protein>
    <recommendedName>
        <fullName evidence="4">Transmembrane protein</fullName>
    </recommendedName>
</protein>
<feature type="transmembrane region" description="Helical" evidence="1">
    <location>
        <begin position="305"/>
        <end position="324"/>
    </location>
</feature>
<feature type="transmembrane region" description="Helical" evidence="1">
    <location>
        <begin position="274"/>
        <end position="293"/>
    </location>
</feature>
<dbReference type="PANTHER" id="PTHR36367">
    <property type="entry name" value="TRANSMEMBRANE PROTEIN"/>
    <property type="match status" value="1"/>
</dbReference>
<dbReference type="OMA" id="KSKHTVW"/>
<organism evidence="2 3">
    <name type="scientific">Zostera marina</name>
    <name type="common">Eelgrass</name>
    <dbReference type="NCBI Taxonomy" id="29655"/>
    <lineage>
        <taxon>Eukaryota</taxon>
        <taxon>Viridiplantae</taxon>
        <taxon>Streptophyta</taxon>
        <taxon>Embryophyta</taxon>
        <taxon>Tracheophyta</taxon>
        <taxon>Spermatophyta</taxon>
        <taxon>Magnoliopsida</taxon>
        <taxon>Liliopsida</taxon>
        <taxon>Zosteraceae</taxon>
        <taxon>Zostera</taxon>
    </lineage>
</organism>
<reference evidence="3" key="1">
    <citation type="journal article" date="2016" name="Nature">
        <title>The genome of the seagrass Zostera marina reveals angiosperm adaptation to the sea.</title>
        <authorList>
            <person name="Olsen J.L."/>
            <person name="Rouze P."/>
            <person name="Verhelst B."/>
            <person name="Lin Y.-C."/>
            <person name="Bayer T."/>
            <person name="Collen J."/>
            <person name="Dattolo E."/>
            <person name="De Paoli E."/>
            <person name="Dittami S."/>
            <person name="Maumus F."/>
            <person name="Michel G."/>
            <person name="Kersting A."/>
            <person name="Lauritano C."/>
            <person name="Lohaus R."/>
            <person name="Toepel M."/>
            <person name="Tonon T."/>
            <person name="Vanneste K."/>
            <person name="Amirebrahimi M."/>
            <person name="Brakel J."/>
            <person name="Bostroem C."/>
            <person name="Chovatia M."/>
            <person name="Grimwood J."/>
            <person name="Jenkins J.W."/>
            <person name="Jueterbock A."/>
            <person name="Mraz A."/>
            <person name="Stam W.T."/>
            <person name="Tice H."/>
            <person name="Bornberg-Bauer E."/>
            <person name="Green P.J."/>
            <person name="Pearson G.A."/>
            <person name="Procaccini G."/>
            <person name="Duarte C.M."/>
            <person name="Schmutz J."/>
            <person name="Reusch T.B.H."/>
            <person name="Van de Peer Y."/>
        </authorList>
    </citation>
    <scope>NUCLEOTIDE SEQUENCE [LARGE SCALE GENOMIC DNA]</scope>
    <source>
        <strain evidence="3">cv. Finnish</strain>
    </source>
</reference>
<keyword evidence="3" id="KW-1185">Reference proteome</keyword>
<dbReference type="PANTHER" id="PTHR36367:SF2">
    <property type="entry name" value="TRANSMEMBRANE PROTEIN"/>
    <property type="match status" value="1"/>
</dbReference>